<dbReference type="PROSITE" id="PS01010">
    <property type="entry name" value="CRISP_2"/>
    <property type="match status" value="1"/>
</dbReference>
<dbReference type="Proteomes" id="UP001497623">
    <property type="component" value="Unassembled WGS sequence"/>
</dbReference>
<dbReference type="PRINTS" id="PR00837">
    <property type="entry name" value="V5TPXLIKE"/>
</dbReference>
<protein>
    <recommendedName>
        <fullName evidence="1">SCP domain-containing protein</fullName>
    </recommendedName>
</protein>
<evidence type="ECO:0000313" key="3">
    <source>
        <dbReference type="Proteomes" id="UP001497623"/>
    </source>
</evidence>
<dbReference type="InterPro" id="IPR018244">
    <property type="entry name" value="Allrgn_V5/Tpx1_CS"/>
</dbReference>
<name>A0AAV2Q3A3_MEGNR</name>
<organism evidence="2 3">
    <name type="scientific">Meganyctiphanes norvegica</name>
    <name type="common">Northern krill</name>
    <name type="synonym">Thysanopoda norvegica</name>
    <dbReference type="NCBI Taxonomy" id="48144"/>
    <lineage>
        <taxon>Eukaryota</taxon>
        <taxon>Metazoa</taxon>
        <taxon>Ecdysozoa</taxon>
        <taxon>Arthropoda</taxon>
        <taxon>Crustacea</taxon>
        <taxon>Multicrustacea</taxon>
        <taxon>Malacostraca</taxon>
        <taxon>Eumalacostraca</taxon>
        <taxon>Eucarida</taxon>
        <taxon>Euphausiacea</taxon>
        <taxon>Euphausiidae</taxon>
        <taxon>Meganyctiphanes</taxon>
    </lineage>
</organism>
<gene>
    <name evidence="2" type="ORF">MNOR_LOCUS7246</name>
</gene>
<dbReference type="AlphaFoldDB" id="A0AAV2Q3A3"/>
<dbReference type="InterPro" id="IPR014044">
    <property type="entry name" value="CAP_dom"/>
</dbReference>
<dbReference type="InterPro" id="IPR001283">
    <property type="entry name" value="CRISP-related"/>
</dbReference>
<dbReference type="GO" id="GO:0005576">
    <property type="term" value="C:extracellular region"/>
    <property type="evidence" value="ECO:0007669"/>
    <property type="project" value="InterPro"/>
</dbReference>
<dbReference type="Gene3D" id="3.40.33.10">
    <property type="entry name" value="CAP"/>
    <property type="match status" value="1"/>
</dbReference>
<proteinExistence type="predicted"/>
<keyword evidence="3" id="KW-1185">Reference proteome</keyword>
<dbReference type="InterPro" id="IPR002413">
    <property type="entry name" value="V5_allergen-like"/>
</dbReference>
<dbReference type="SMART" id="SM00198">
    <property type="entry name" value="SCP"/>
    <property type="match status" value="1"/>
</dbReference>
<dbReference type="EMBL" id="CAXKWB010003146">
    <property type="protein sequence ID" value="CAL4068444.1"/>
    <property type="molecule type" value="Genomic_DNA"/>
</dbReference>
<evidence type="ECO:0000313" key="2">
    <source>
        <dbReference type="EMBL" id="CAL4068444.1"/>
    </source>
</evidence>
<accession>A0AAV2Q3A3</accession>
<dbReference type="Pfam" id="PF00188">
    <property type="entry name" value="CAP"/>
    <property type="match status" value="1"/>
</dbReference>
<reference evidence="2 3" key="1">
    <citation type="submission" date="2024-05" db="EMBL/GenBank/DDBJ databases">
        <authorList>
            <person name="Wallberg A."/>
        </authorList>
    </citation>
    <scope>NUCLEOTIDE SEQUENCE [LARGE SCALE GENOMIC DNA]</scope>
</reference>
<dbReference type="PRINTS" id="PR00838">
    <property type="entry name" value="V5ALLERGEN"/>
</dbReference>
<dbReference type="InterPro" id="IPR035940">
    <property type="entry name" value="CAP_sf"/>
</dbReference>
<feature type="domain" description="SCP" evidence="1">
    <location>
        <begin position="4"/>
        <end position="92"/>
    </location>
</feature>
<dbReference type="PANTHER" id="PTHR10334">
    <property type="entry name" value="CYSTEINE-RICH SECRETORY PROTEIN-RELATED"/>
    <property type="match status" value="1"/>
</dbReference>
<comment type="caution">
    <text evidence="2">The sequence shown here is derived from an EMBL/GenBank/DDBJ whole genome shotgun (WGS) entry which is preliminary data.</text>
</comment>
<dbReference type="SUPFAM" id="SSF55797">
    <property type="entry name" value="PR-1-like"/>
    <property type="match status" value="1"/>
</dbReference>
<sequence length="121" mass="12922">MYSAWSFNSASVWDAAIQSWYDEVKNMPASLVNSFAQHPTGKVISQYTQVVWAETYEVGCGAIHYPDTAAGIVFPEAKIYVCNYGPGGNWLSSPVYLTGPAASNCPDGNSSDYAGLCAPPA</sequence>
<evidence type="ECO:0000259" key="1">
    <source>
        <dbReference type="SMART" id="SM00198"/>
    </source>
</evidence>